<reference evidence="1" key="1">
    <citation type="submission" date="2021-06" db="EMBL/GenBank/DDBJ databases">
        <authorList>
            <person name="Kallberg Y."/>
            <person name="Tangrot J."/>
            <person name="Rosling A."/>
        </authorList>
    </citation>
    <scope>NUCLEOTIDE SEQUENCE</scope>
    <source>
        <strain evidence="1">MA453B</strain>
    </source>
</reference>
<dbReference type="OrthoDB" id="18595at2759"/>
<dbReference type="AlphaFoldDB" id="A0A9N9H7P4"/>
<evidence type="ECO:0000313" key="1">
    <source>
        <dbReference type="EMBL" id="CAG8653306.1"/>
    </source>
</evidence>
<proteinExistence type="predicted"/>
<accession>A0A9N9H7P4</accession>
<name>A0A9N9H7P4_9GLOM</name>
<gene>
    <name evidence="1" type="ORF">DERYTH_LOCUS10303</name>
</gene>
<dbReference type="Proteomes" id="UP000789405">
    <property type="component" value="Unassembled WGS sequence"/>
</dbReference>
<comment type="caution">
    <text evidence="1">The sequence shown here is derived from an EMBL/GenBank/DDBJ whole genome shotgun (WGS) entry which is preliminary data.</text>
</comment>
<organism evidence="1 2">
    <name type="scientific">Dentiscutata erythropus</name>
    <dbReference type="NCBI Taxonomy" id="1348616"/>
    <lineage>
        <taxon>Eukaryota</taxon>
        <taxon>Fungi</taxon>
        <taxon>Fungi incertae sedis</taxon>
        <taxon>Mucoromycota</taxon>
        <taxon>Glomeromycotina</taxon>
        <taxon>Glomeromycetes</taxon>
        <taxon>Diversisporales</taxon>
        <taxon>Gigasporaceae</taxon>
        <taxon>Dentiscutata</taxon>
    </lineage>
</organism>
<protein>
    <submittedName>
        <fullName evidence="1">11442_t:CDS:1</fullName>
    </submittedName>
</protein>
<evidence type="ECO:0000313" key="2">
    <source>
        <dbReference type="Proteomes" id="UP000789405"/>
    </source>
</evidence>
<keyword evidence="2" id="KW-1185">Reference proteome</keyword>
<sequence length="109" mass="12418">MSFLRSIFLNRSSFRLSSSEIPISKTAFATFIFRQYSQNKQKSIPPPREFLEKIGRGCGDLADKFRASLLPFQMSSHINLLSKILSEIGLGSSIHHFVARNERCFGITY</sequence>
<dbReference type="EMBL" id="CAJVPY010005947">
    <property type="protein sequence ID" value="CAG8653306.1"/>
    <property type="molecule type" value="Genomic_DNA"/>
</dbReference>